<evidence type="ECO:0000256" key="1">
    <source>
        <dbReference type="SAM" id="MobiDB-lite"/>
    </source>
</evidence>
<feature type="compositionally biased region" description="Basic and acidic residues" evidence="1">
    <location>
        <begin position="156"/>
        <end position="171"/>
    </location>
</feature>
<name>A0AAN7TIX8_9PEZI</name>
<gene>
    <name evidence="2" type="ORF">LTR62_003039</name>
</gene>
<feature type="region of interest" description="Disordered" evidence="1">
    <location>
        <begin position="26"/>
        <end position="50"/>
    </location>
</feature>
<evidence type="ECO:0000313" key="3">
    <source>
        <dbReference type="Proteomes" id="UP001310890"/>
    </source>
</evidence>
<dbReference type="EMBL" id="JAVRRL010000002">
    <property type="protein sequence ID" value="KAK5118524.1"/>
    <property type="molecule type" value="Genomic_DNA"/>
</dbReference>
<feature type="compositionally biased region" description="Basic and acidic residues" evidence="1">
    <location>
        <begin position="119"/>
        <end position="142"/>
    </location>
</feature>
<feature type="region of interest" description="Disordered" evidence="1">
    <location>
        <begin position="65"/>
        <end position="179"/>
    </location>
</feature>
<dbReference type="Proteomes" id="UP001310890">
    <property type="component" value="Unassembled WGS sequence"/>
</dbReference>
<evidence type="ECO:0000313" key="2">
    <source>
        <dbReference type="EMBL" id="KAK5118524.1"/>
    </source>
</evidence>
<organism evidence="2 3">
    <name type="scientific">Meristemomyces frigidus</name>
    <dbReference type="NCBI Taxonomy" id="1508187"/>
    <lineage>
        <taxon>Eukaryota</taxon>
        <taxon>Fungi</taxon>
        <taxon>Dikarya</taxon>
        <taxon>Ascomycota</taxon>
        <taxon>Pezizomycotina</taxon>
        <taxon>Dothideomycetes</taxon>
        <taxon>Dothideomycetidae</taxon>
        <taxon>Mycosphaerellales</taxon>
        <taxon>Teratosphaeriaceae</taxon>
        <taxon>Meristemomyces</taxon>
    </lineage>
</organism>
<comment type="caution">
    <text evidence="2">The sequence shown here is derived from an EMBL/GenBank/DDBJ whole genome shotgun (WGS) entry which is preliminary data.</text>
</comment>
<proteinExistence type="predicted"/>
<feature type="compositionally biased region" description="Polar residues" evidence="1">
    <location>
        <begin position="82"/>
        <end position="109"/>
    </location>
</feature>
<protein>
    <submittedName>
        <fullName evidence="2">Uncharacterized protein</fullName>
    </submittedName>
</protein>
<reference evidence="2" key="1">
    <citation type="submission" date="2023-08" db="EMBL/GenBank/DDBJ databases">
        <title>Black Yeasts Isolated from many extreme environments.</title>
        <authorList>
            <person name="Coleine C."/>
            <person name="Stajich J.E."/>
            <person name="Selbmann L."/>
        </authorList>
    </citation>
    <scope>NUCLEOTIDE SEQUENCE</scope>
    <source>
        <strain evidence="2">CCFEE 5401</strain>
    </source>
</reference>
<accession>A0AAN7TIX8</accession>
<dbReference type="AlphaFoldDB" id="A0AAN7TIX8"/>
<sequence>MPLYPERAQSTTTTDALLEAELAQMARERLQTESRTQQPGQATRYADDQLQRDAHARARYLASLTSTVPRSNIKHGQPPASPSLTRPSTSQPVIIHNQPSSSRRTSSFREQGEAVIAREQMRDENPSREITNEHSGRDRRSGVEYLDDEEVQARLQGRDSRKAGKERERSERRRRFWGL</sequence>